<protein>
    <submittedName>
        <fullName evidence="1">Uncharacterized protein</fullName>
    </submittedName>
</protein>
<dbReference type="KEGG" id="tps:THAPSDRAFT_10194"/>
<organism evidence="1 2">
    <name type="scientific">Thalassiosira pseudonana</name>
    <name type="common">Marine diatom</name>
    <name type="synonym">Cyclotella nana</name>
    <dbReference type="NCBI Taxonomy" id="35128"/>
    <lineage>
        <taxon>Eukaryota</taxon>
        <taxon>Sar</taxon>
        <taxon>Stramenopiles</taxon>
        <taxon>Ochrophyta</taxon>
        <taxon>Bacillariophyta</taxon>
        <taxon>Coscinodiscophyceae</taxon>
        <taxon>Thalassiosirophycidae</taxon>
        <taxon>Thalassiosirales</taxon>
        <taxon>Thalassiosiraceae</taxon>
        <taxon>Thalassiosira</taxon>
    </lineage>
</organism>
<gene>
    <name evidence="1" type="ORF">THAPSDRAFT_10194</name>
</gene>
<dbReference type="InParanoid" id="B8CDI4"/>
<name>B8CDI4_THAPS</name>
<keyword evidence="2" id="KW-1185">Reference proteome</keyword>
<evidence type="ECO:0000313" key="1">
    <source>
        <dbReference type="EMBL" id="EED88460.1"/>
    </source>
</evidence>
<dbReference type="Proteomes" id="UP000001449">
    <property type="component" value="Chromosome 15"/>
</dbReference>
<dbReference type="GeneID" id="7442103"/>
<dbReference type="RefSeq" id="XP_002294105.1">
    <property type="nucleotide sequence ID" value="XM_002294069.1"/>
</dbReference>
<dbReference type="HOGENOM" id="CLU_830249_0_0_1"/>
<accession>B8CDI4</accession>
<dbReference type="EMBL" id="CM000650">
    <property type="protein sequence ID" value="EED88460.1"/>
    <property type="molecule type" value="Genomic_DNA"/>
</dbReference>
<reference evidence="1 2" key="2">
    <citation type="journal article" date="2008" name="Nature">
        <title>The Phaeodactylum genome reveals the evolutionary history of diatom genomes.</title>
        <authorList>
            <person name="Bowler C."/>
            <person name="Allen A.E."/>
            <person name="Badger J.H."/>
            <person name="Grimwood J."/>
            <person name="Jabbari K."/>
            <person name="Kuo A."/>
            <person name="Maheswari U."/>
            <person name="Martens C."/>
            <person name="Maumus F."/>
            <person name="Otillar R.P."/>
            <person name="Rayko E."/>
            <person name="Salamov A."/>
            <person name="Vandepoele K."/>
            <person name="Beszteri B."/>
            <person name="Gruber A."/>
            <person name="Heijde M."/>
            <person name="Katinka M."/>
            <person name="Mock T."/>
            <person name="Valentin K."/>
            <person name="Verret F."/>
            <person name="Berges J.A."/>
            <person name="Brownlee C."/>
            <person name="Cadoret J.P."/>
            <person name="Chiovitti A."/>
            <person name="Choi C.J."/>
            <person name="Coesel S."/>
            <person name="De Martino A."/>
            <person name="Detter J.C."/>
            <person name="Durkin C."/>
            <person name="Falciatore A."/>
            <person name="Fournet J."/>
            <person name="Haruta M."/>
            <person name="Huysman M.J."/>
            <person name="Jenkins B.D."/>
            <person name="Jiroutova K."/>
            <person name="Jorgensen R.E."/>
            <person name="Joubert Y."/>
            <person name="Kaplan A."/>
            <person name="Kroger N."/>
            <person name="Kroth P.G."/>
            <person name="La Roche J."/>
            <person name="Lindquist E."/>
            <person name="Lommer M."/>
            <person name="Martin-Jezequel V."/>
            <person name="Lopez P.J."/>
            <person name="Lucas S."/>
            <person name="Mangogna M."/>
            <person name="McGinnis K."/>
            <person name="Medlin L.K."/>
            <person name="Montsant A."/>
            <person name="Oudot-Le Secq M.P."/>
            <person name="Napoli C."/>
            <person name="Obornik M."/>
            <person name="Parker M.S."/>
            <person name="Petit J.L."/>
            <person name="Porcel B.M."/>
            <person name="Poulsen N."/>
            <person name="Robison M."/>
            <person name="Rychlewski L."/>
            <person name="Rynearson T.A."/>
            <person name="Schmutz J."/>
            <person name="Shapiro H."/>
            <person name="Siaut M."/>
            <person name="Stanley M."/>
            <person name="Sussman M.R."/>
            <person name="Taylor A.R."/>
            <person name="Vardi A."/>
            <person name="von Dassow P."/>
            <person name="Vyverman W."/>
            <person name="Willis A."/>
            <person name="Wyrwicz L.S."/>
            <person name="Rokhsar D.S."/>
            <person name="Weissenbach J."/>
            <person name="Armbrust E.V."/>
            <person name="Green B.R."/>
            <person name="Van de Peer Y."/>
            <person name="Grigoriev I.V."/>
        </authorList>
    </citation>
    <scope>NUCLEOTIDE SEQUENCE [LARGE SCALE GENOMIC DNA]</scope>
    <source>
        <strain evidence="1 2">CCMP1335</strain>
    </source>
</reference>
<evidence type="ECO:0000313" key="2">
    <source>
        <dbReference type="Proteomes" id="UP000001449"/>
    </source>
</evidence>
<dbReference type="PaxDb" id="35128-Thaps10194"/>
<reference evidence="1 2" key="1">
    <citation type="journal article" date="2004" name="Science">
        <title>The genome of the diatom Thalassiosira pseudonana: ecology, evolution, and metabolism.</title>
        <authorList>
            <person name="Armbrust E.V."/>
            <person name="Berges J.A."/>
            <person name="Bowler C."/>
            <person name="Green B.R."/>
            <person name="Martinez D."/>
            <person name="Putnam N.H."/>
            <person name="Zhou S."/>
            <person name="Allen A.E."/>
            <person name="Apt K.E."/>
            <person name="Bechner M."/>
            <person name="Brzezinski M.A."/>
            <person name="Chaal B.K."/>
            <person name="Chiovitti A."/>
            <person name="Davis A.K."/>
            <person name="Demarest M.S."/>
            <person name="Detter J.C."/>
            <person name="Glavina T."/>
            <person name="Goodstein D."/>
            <person name="Hadi M.Z."/>
            <person name="Hellsten U."/>
            <person name="Hildebrand M."/>
            <person name="Jenkins B.D."/>
            <person name="Jurka J."/>
            <person name="Kapitonov V.V."/>
            <person name="Kroger N."/>
            <person name="Lau W.W."/>
            <person name="Lane T.W."/>
            <person name="Larimer F.W."/>
            <person name="Lippmeier J.C."/>
            <person name="Lucas S."/>
            <person name="Medina M."/>
            <person name="Montsant A."/>
            <person name="Obornik M."/>
            <person name="Parker M.S."/>
            <person name="Palenik B."/>
            <person name="Pazour G.J."/>
            <person name="Richardson P.M."/>
            <person name="Rynearson T.A."/>
            <person name="Saito M.A."/>
            <person name="Schwartz D.C."/>
            <person name="Thamatrakoln K."/>
            <person name="Valentin K."/>
            <person name="Vardi A."/>
            <person name="Wilkerson F.P."/>
            <person name="Rokhsar D.S."/>
        </authorList>
    </citation>
    <scope>NUCLEOTIDE SEQUENCE [LARGE SCALE GENOMIC DNA]</scope>
    <source>
        <strain evidence="1 2">CCMP1335</strain>
    </source>
</reference>
<proteinExistence type="predicted"/>
<sequence length="335" mass="37186">MEQPTNDSDIAELLRIVGSKLGLSLQEEEHNQMNDVVASSRPGAVPESLSSSFEYYTNEMTAHRWENDDGRATRSWSISNITYGSSNDAKRRGVKMLRSDSSTLSILSTCSTQGARWLVADTGNDAEFNQVFLVPTFKDTQLLPISNTDLEIKEKKNHQVKSISSGTVSTNGNTNNTGIVRVLKRCFTLKTKKFLSPPMAYVANAKSMPTAIPLDSPMRSTECIATASNEGQLLVEWGEGIGFPDDDDFDDMNGGLASQFPLALGSKRSSLLSNSREDGNYIIVQPHHALLMRRVSDLTVFDFDESECYDEEVTRSTRFKQQMRGMSILEDPIEE</sequence>
<dbReference type="AlphaFoldDB" id="B8CDI4"/>